<dbReference type="InterPro" id="IPR000037">
    <property type="entry name" value="SsrA-bd_prot"/>
</dbReference>
<dbReference type="InterPro" id="IPR020081">
    <property type="entry name" value="SsrA-bd_prot_CS"/>
</dbReference>
<evidence type="ECO:0000256" key="1">
    <source>
        <dbReference type="ARBA" id="ARBA00022490"/>
    </source>
</evidence>
<dbReference type="Proteomes" id="UP001301140">
    <property type="component" value="Unassembled WGS sequence"/>
</dbReference>
<dbReference type="PROSITE" id="PS01317">
    <property type="entry name" value="SSRP"/>
    <property type="match status" value="1"/>
</dbReference>
<keyword evidence="2 3" id="KW-0694">RNA-binding</keyword>
<dbReference type="NCBIfam" id="NF003843">
    <property type="entry name" value="PRK05422.1"/>
    <property type="match status" value="1"/>
</dbReference>
<dbReference type="HAMAP" id="MF_00023">
    <property type="entry name" value="SmpB"/>
    <property type="match status" value="1"/>
</dbReference>
<gene>
    <name evidence="3 5" type="primary">smpB</name>
    <name evidence="5" type="ORF">PZ740_07735</name>
</gene>
<dbReference type="GO" id="GO:0005829">
    <property type="term" value="C:cytosol"/>
    <property type="evidence" value="ECO:0007669"/>
    <property type="project" value="TreeGrafter"/>
</dbReference>
<comment type="function">
    <text evidence="3">Required for rescue of stalled ribosomes mediated by trans-translation. Binds to transfer-messenger RNA (tmRNA), required for stable association of tmRNA with ribosomes. tmRNA and SmpB together mimic tRNA shape, replacing the anticodon stem-loop with SmpB. tmRNA is encoded by the ssrA gene; the 2 termini fold to resemble tRNA(Ala) and it encodes a 'tag peptide', a short internal open reading frame. During trans-translation Ala-aminoacylated tmRNA acts like a tRNA, entering the A-site of stalled ribosomes, displacing the stalled mRNA. The ribosome then switches to translate the ORF on the tmRNA; the nascent peptide is terminated with the 'tag peptide' encoded by the tmRNA and targeted for degradation. The ribosome is freed to recommence translation, which seems to be the essential function of trans-translation.</text>
</comment>
<organism evidence="5 6">
    <name type="scientific">Marinimicrococcus flavescens</name>
    <dbReference type="NCBI Taxonomy" id="3031815"/>
    <lineage>
        <taxon>Bacteria</taxon>
        <taxon>Pseudomonadati</taxon>
        <taxon>Pseudomonadota</taxon>
        <taxon>Alphaproteobacteria</taxon>
        <taxon>Geminicoccales</taxon>
        <taxon>Geminicoccaceae</taxon>
        <taxon>Marinimicrococcus</taxon>
    </lineage>
</organism>
<evidence type="ECO:0000313" key="5">
    <source>
        <dbReference type="EMBL" id="MDF1586275.1"/>
    </source>
</evidence>
<comment type="similarity">
    <text evidence="3">Belongs to the SmpB family.</text>
</comment>
<dbReference type="PANTHER" id="PTHR30308">
    <property type="entry name" value="TMRNA-BINDING COMPONENT OF TRANS-TRANSLATION TAGGING COMPLEX"/>
    <property type="match status" value="1"/>
</dbReference>
<evidence type="ECO:0000256" key="3">
    <source>
        <dbReference type="HAMAP-Rule" id="MF_00023"/>
    </source>
</evidence>
<keyword evidence="1 3" id="KW-0963">Cytoplasm</keyword>
<dbReference type="NCBIfam" id="TIGR00086">
    <property type="entry name" value="smpB"/>
    <property type="match status" value="1"/>
</dbReference>
<comment type="subcellular location">
    <subcellularLocation>
        <location evidence="3">Cytoplasm</location>
    </subcellularLocation>
    <text evidence="3">The tmRNA-SmpB complex associates with stalled 70S ribosomes.</text>
</comment>
<comment type="caution">
    <text evidence="5">The sequence shown here is derived from an EMBL/GenBank/DDBJ whole genome shotgun (WGS) entry which is preliminary data.</text>
</comment>
<keyword evidence="6" id="KW-1185">Reference proteome</keyword>
<dbReference type="AlphaFoldDB" id="A0AAP3XR26"/>
<dbReference type="Gene3D" id="2.40.280.10">
    <property type="match status" value="1"/>
</dbReference>
<dbReference type="GO" id="GO:0070930">
    <property type="term" value="P:trans-translation-dependent protein tagging"/>
    <property type="evidence" value="ECO:0007669"/>
    <property type="project" value="TreeGrafter"/>
</dbReference>
<feature type="region of interest" description="Disordered" evidence="4">
    <location>
        <begin position="131"/>
        <end position="159"/>
    </location>
</feature>
<evidence type="ECO:0000256" key="4">
    <source>
        <dbReference type="SAM" id="MobiDB-lite"/>
    </source>
</evidence>
<accession>A0AAP3XR26</accession>
<dbReference type="CDD" id="cd09294">
    <property type="entry name" value="SmpB"/>
    <property type="match status" value="1"/>
</dbReference>
<reference evidence="5 6" key="1">
    <citation type="submission" date="2023-03" db="EMBL/GenBank/DDBJ databases">
        <title>YIM 152171 draft genome.</title>
        <authorList>
            <person name="Yang Z."/>
        </authorList>
    </citation>
    <scope>NUCLEOTIDE SEQUENCE [LARGE SCALE GENOMIC DNA]</scope>
    <source>
        <strain evidence="5 6">YIM 152171</strain>
    </source>
</reference>
<dbReference type="GO" id="GO:0070929">
    <property type="term" value="P:trans-translation"/>
    <property type="evidence" value="ECO:0007669"/>
    <property type="project" value="UniProtKB-UniRule"/>
</dbReference>
<dbReference type="Pfam" id="PF01668">
    <property type="entry name" value="SmpB"/>
    <property type="match status" value="1"/>
</dbReference>
<proteinExistence type="inferred from homology"/>
<dbReference type="RefSeq" id="WP_327788692.1">
    <property type="nucleotide sequence ID" value="NZ_JARGEQ010000082.1"/>
</dbReference>
<protein>
    <recommendedName>
        <fullName evidence="3">SsrA-binding protein</fullName>
    </recommendedName>
    <alternativeName>
        <fullName evidence="3">Small protein B</fullName>
    </alternativeName>
</protein>
<evidence type="ECO:0000313" key="6">
    <source>
        <dbReference type="Proteomes" id="UP001301140"/>
    </source>
</evidence>
<dbReference type="InterPro" id="IPR023620">
    <property type="entry name" value="SmpB"/>
</dbReference>
<evidence type="ECO:0000256" key="2">
    <source>
        <dbReference type="ARBA" id="ARBA00022884"/>
    </source>
</evidence>
<name>A0AAP3XR26_9PROT</name>
<dbReference type="SUPFAM" id="SSF74982">
    <property type="entry name" value="Small protein B (SmpB)"/>
    <property type="match status" value="1"/>
</dbReference>
<dbReference type="GO" id="GO:0003723">
    <property type="term" value="F:RNA binding"/>
    <property type="evidence" value="ECO:0007669"/>
    <property type="project" value="UniProtKB-UniRule"/>
</dbReference>
<dbReference type="EMBL" id="JARGEQ010000082">
    <property type="protein sequence ID" value="MDF1586275.1"/>
    <property type="molecule type" value="Genomic_DNA"/>
</dbReference>
<sequence length="159" mass="18328">MAKNSGGRKLVAQNRKAFYDYAIEERFEAGLILEGSEVKSLREGRATITEAHAGEMSGDLWLFNAYIPEYGGANQFNHEVRRPRKLLMRRREISRLLGQVQRKGMTLVPLSVYFTPRGWAKVELGLAKGKQTHDKRAAIKDRDWKREKERVMREGHKGE</sequence>
<dbReference type="PANTHER" id="PTHR30308:SF2">
    <property type="entry name" value="SSRA-BINDING PROTEIN"/>
    <property type="match status" value="1"/>
</dbReference>